<keyword evidence="1" id="KW-0812">Transmembrane</keyword>
<reference evidence="2" key="1">
    <citation type="journal article" date="2015" name="Nature">
        <title>Complex archaea that bridge the gap between prokaryotes and eukaryotes.</title>
        <authorList>
            <person name="Spang A."/>
            <person name="Saw J.H."/>
            <person name="Jorgensen S.L."/>
            <person name="Zaremba-Niedzwiedzka K."/>
            <person name="Martijn J."/>
            <person name="Lind A.E."/>
            <person name="van Eijk R."/>
            <person name="Schleper C."/>
            <person name="Guy L."/>
            <person name="Ettema T.J."/>
        </authorList>
    </citation>
    <scope>NUCLEOTIDE SEQUENCE</scope>
</reference>
<feature type="transmembrane region" description="Helical" evidence="1">
    <location>
        <begin position="90"/>
        <end position="111"/>
    </location>
</feature>
<feature type="transmembrane region" description="Helical" evidence="1">
    <location>
        <begin position="6"/>
        <end position="26"/>
    </location>
</feature>
<accession>A0A0F8YLH2</accession>
<organism evidence="2">
    <name type="scientific">marine sediment metagenome</name>
    <dbReference type="NCBI Taxonomy" id="412755"/>
    <lineage>
        <taxon>unclassified sequences</taxon>
        <taxon>metagenomes</taxon>
        <taxon>ecological metagenomes</taxon>
    </lineage>
</organism>
<feature type="transmembrane region" description="Helical" evidence="1">
    <location>
        <begin position="187"/>
        <end position="207"/>
    </location>
</feature>
<dbReference type="AlphaFoldDB" id="A0A0F8YLH2"/>
<feature type="transmembrane region" description="Helical" evidence="1">
    <location>
        <begin position="38"/>
        <end position="57"/>
    </location>
</feature>
<keyword evidence="1" id="KW-0472">Membrane</keyword>
<keyword evidence="1" id="KW-1133">Transmembrane helix</keyword>
<evidence type="ECO:0000313" key="2">
    <source>
        <dbReference type="EMBL" id="KKK55014.1"/>
    </source>
</evidence>
<protein>
    <submittedName>
        <fullName evidence="2">Uncharacterized protein</fullName>
    </submittedName>
</protein>
<name>A0A0F8YLH2_9ZZZZ</name>
<feature type="transmembrane region" description="Helical" evidence="1">
    <location>
        <begin position="63"/>
        <end position="83"/>
    </location>
</feature>
<sequence length="209" mass="21538">MTSLIVAWLVFPALLGLLSLGSGLLVERAAGTRVSGLLLIPLGLALVIVATQIATYWDATAELATPLVVAIALTGFATSVSRLRGSVVDLWAVAAAAGVFAVFAAPVVLAGSSTFAGYTLLGDTSIHFVLIDRVMEHGRSLAGLAPSSYETALDVYFSSAYPLGSHTSLGAVQPLVGGDVAWVFQPFLAFIAALVCLTLYSLTAVVVRS</sequence>
<gene>
    <name evidence="2" type="ORF">LCGC14_3078850</name>
</gene>
<dbReference type="EMBL" id="LAZR01065702">
    <property type="protein sequence ID" value="KKK55014.1"/>
    <property type="molecule type" value="Genomic_DNA"/>
</dbReference>
<proteinExistence type="predicted"/>
<evidence type="ECO:0000256" key="1">
    <source>
        <dbReference type="SAM" id="Phobius"/>
    </source>
</evidence>
<feature type="non-terminal residue" evidence="2">
    <location>
        <position position="209"/>
    </location>
</feature>
<comment type="caution">
    <text evidence="2">The sequence shown here is derived from an EMBL/GenBank/DDBJ whole genome shotgun (WGS) entry which is preliminary data.</text>
</comment>